<dbReference type="EMBL" id="CM029039">
    <property type="protein sequence ID" value="KAG2642115.1"/>
    <property type="molecule type" value="Genomic_DNA"/>
</dbReference>
<keyword evidence="3" id="KW-1185">Reference proteome</keyword>
<reference evidence="2" key="1">
    <citation type="submission" date="2020-05" db="EMBL/GenBank/DDBJ databases">
        <title>WGS assembly of Panicum virgatum.</title>
        <authorList>
            <person name="Lovell J.T."/>
            <person name="Jenkins J."/>
            <person name="Shu S."/>
            <person name="Juenger T.E."/>
            <person name="Schmutz J."/>
        </authorList>
    </citation>
    <scope>NUCLEOTIDE SEQUENCE</scope>
    <source>
        <strain evidence="2">AP13</strain>
    </source>
</reference>
<gene>
    <name evidence="2" type="ORF">PVAP13_2KG257858</name>
</gene>
<proteinExistence type="predicted"/>
<sequence>MLLHRPTGEGGCPAAVIAILPVELPSMISSRAARHLTRMSATRPRRGMTPSPGW</sequence>
<evidence type="ECO:0000313" key="3">
    <source>
        <dbReference type="Proteomes" id="UP000823388"/>
    </source>
</evidence>
<evidence type="ECO:0000256" key="1">
    <source>
        <dbReference type="SAM" id="MobiDB-lite"/>
    </source>
</evidence>
<name>A0A8T0W3Z6_PANVG</name>
<evidence type="ECO:0000313" key="2">
    <source>
        <dbReference type="EMBL" id="KAG2642115.1"/>
    </source>
</evidence>
<organism evidence="2 3">
    <name type="scientific">Panicum virgatum</name>
    <name type="common">Blackwell switchgrass</name>
    <dbReference type="NCBI Taxonomy" id="38727"/>
    <lineage>
        <taxon>Eukaryota</taxon>
        <taxon>Viridiplantae</taxon>
        <taxon>Streptophyta</taxon>
        <taxon>Embryophyta</taxon>
        <taxon>Tracheophyta</taxon>
        <taxon>Spermatophyta</taxon>
        <taxon>Magnoliopsida</taxon>
        <taxon>Liliopsida</taxon>
        <taxon>Poales</taxon>
        <taxon>Poaceae</taxon>
        <taxon>PACMAD clade</taxon>
        <taxon>Panicoideae</taxon>
        <taxon>Panicodae</taxon>
        <taxon>Paniceae</taxon>
        <taxon>Panicinae</taxon>
        <taxon>Panicum</taxon>
        <taxon>Panicum sect. Hiantes</taxon>
    </lineage>
</organism>
<protein>
    <submittedName>
        <fullName evidence="2">Uncharacterized protein</fullName>
    </submittedName>
</protein>
<accession>A0A8T0W3Z6</accession>
<feature type="region of interest" description="Disordered" evidence="1">
    <location>
        <begin position="35"/>
        <end position="54"/>
    </location>
</feature>
<dbReference type="AlphaFoldDB" id="A0A8T0W3Z6"/>
<comment type="caution">
    <text evidence="2">The sequence shown here is derived from an EMBL/GenBank/DDBJ whole genome shotgun (WGS) entry which is preliminary data.</text>
</comment>
<dbReference type="Proteomes" id="UP000823388">
    <property type="component" value="Chromosome 2K"/>
</dbReference>